<dbReference type="PANTHER" id="PTHR36529">
    <property type="entry name" value="SLL1095 PROTEIN"/>
    <property type="match status" value="1"/>
</dbReference>
<reference evidence="4 7" key="2">
    <citation type="submission" date="2017-08" db="EMBL/GenBank/DDBJ databases">
        <authorList>
            <person name="Feschi L."/>
            <person name="Jeukens J."/>
            <person name="Emond-Rheault J.-G."/>
            <person name="Kukavica-Ibrulj I."/>
            <person name="Boyle B."/>
            <person name="Levesque R.C."/>
        </authorList>
    </citation>
    <scope>NUCLEOTIDE SEQUENCE [LARGE SCALE GENOMIC DNA]</scope>
    <source>
        <strain evidence="4 7">PA-W36</strain>
    </source>
</reference>
<evidence type="ECO:0000313" key="2">
    <source>
        <dbReference type="EMBL" id="OTI58860.1"/>
    </source>
</evidence>
<dbReference type="SMR" id="A0A072ZR29"/>
<name>A0A072ZR29_PSEAI</name>
<dbReference type="eggNOG" id="COG3222">
    <property type="taxonomic scope" value="Bacteria"/>
</dbReference>
<dbReference type="EMBL" id="QORE01000536">
    <property type="protein sequence ID" value="RCI73742.1"/>
    <property type="molecule type" value="Genomic_DNA"/>
</dbReference>
<dbReference type="RefSeq" id="WP_003113134.1">
    <property type="nucleotide sequence ID" value="NZ_AP014839.1"/>
</dbReference>
<reference evidence="2 5" key="1">
    <citation type="submission" date="2017-05" db="EMBL/GenBank/DDBJ databases">
        <authorList>
            <person name="Song R."/>
            <person name="Chenine A.L."/>
            <person name="Ruprecht R.M."/>
        </authorList>
    </citation>
    <scope>NUCLEOTIDE SEQUENCE [LARGE SCALE GENOMIC DNA]</scope>
    <source>
        <strain evidence="2 5">S567_C10_BS</strain>
    </source>
</reference>
<sequence>MSPTLSLHLMVRNLPPGQRRPKIAQAIGEESAGRLQRVLLERALRLPDRGFSARILWFDDDLDSDLQALAVALGWSLMSQPAGDPGERMRRIAALGLAESEAVLLIRHDCPVLDGDYLEAACTALGRHQAVLGPVERGGYALLGLTRVDPLLFESMPWGGDRLLALTCERLRQLGWEHHLLPALWDVDRPEDLPRLAALGLVL</sequence>
<dbReference type="OMA" id="IGSDMYD"/>
<gene>
    <name evidence="2" type="ORF">CAZ10_21875</name>
    <name evidence="3" type="ORF">DT376_16745</name>
    <name evidence="1" type="ORF">GUL26_03325</name>
    <name evidence="4" type="ORF">IPC1295_29400</name>
</gene>
<evidence type="ECO:0000313" key="6">
    <source>
        <dbReference type="Proteomes" id="UP000253594"/>
    </source>
</evidence>
<dbReference type="InterPro" id="IPR018641">
    <property type="entry name" value="Trfase_1_rSAM/seldom-assoc"/>
</dbReference>
<dbReference type="Proteomes" id="UP000284767">
    <property type="component" value="Unassembled WGS sequence"/>
</dbReference>
<dbReference type="EMBL" id="NSNE01000025">
    <property type="protein sequence ID" value="RPM05424.1"/>
    <property type="molecule type" value="Genomic_DNA"/>
</dbReference>
<dbReference type="AlphaFoldDB" id="A0A072ZR29"/>
<accession>A0A1S1C5S0</accession>
<proteinExistence type="predicted"/>
<dbReference type="InterPro" id="IPR029044">
    <property type="entry name" value="Nucleotide-diphossugar_trans"/>
</dbReference>
<dbReference type="Gene3D" id="3.90.550.10">
    <property type="entry name" value="Spore Coat Polysaccharide Biosynthesis Protein SpsA, Chain A"/>
    <property type="match status" value="1"/>
</dbReference>
<evidence type="ECO:0000313" key="3">
    <source>
        <dbReference type="EMBL" id="RCI73742.1"/>
    </source>
</evidence>
<dbReference type="Proteomes" id="UP000644192">
    <property type="component" value="Unassembled WGS sequence"/>
</dbReference>
<reference evidence="4 7" key="4">
    <citation type="submission" date="2019-01" db="EMBL/GenBank/DDBJ databases">
        <title>The Pseudomonas aeruginosa pan-genome provides new insights on its population structure, horizontal gene transfer and pathogenicity.</title>
        <authorList>
            <person name="Freschi L."/>
            <person name="Vincent A.T."/>
            <person name="Jeukens J."/>
            <person name="Emond-Rheault J.-G."/>
            <person name="Kukavica-Ibrulj I."/>
            <person name="Dupont M.-J."/>
            <person name="Charette S.J."/>
            <person name="Boyle B."/>
            <person name="Levesque R.C."/>
        </authorList>
    </citation>
    <scope>NUCLEOTIDE SEQUENCE [LARGE SCALE GENOMIC DNA]</scope>
    <source>
        <strain evidence="4 7">PA-W36</strain>
    </source>
</reference>
<reference evidence="3 6" key="3">
    <citation type="submission" date="2018-07" db="EMBL/GenBank/DDBJ databases">
        <title>Mechanisms of high-level aminoglycoside resistance among Gram-negative pathogens in Brazil.</title>
        <authorList>
            <person name="Ballaben A.S."/>
            <person name="Darini A.L.C."/>
            <person name="Doi Y."/>
        </authorList>
    </citation>
    <scope>NUCLEOTIDE SEQUENCE [LARGE SCALE GENOMIC DNA]</scope>
    <source>
        <strain evidence="3 6">B2-305</strain>
    </source>
</reference>
<dbReference type="Proteomes" id="UP000194857">
    <property type="component" value="Unassembled WGS sequence"/>
</dbReference>
<dbReference type="NCBIfam" id="TIGR04282">
    <property type="entry name" value="glyco_like_cofC"/>
    <property type="match status" value="1"/>
</dbReference>
<comment type="caution">
    <text evidence="3">The sequence shown here is derived from an EMBL/GenBank/DDBJ whole genome shotgun (WGS) entry which is preliminary data.</text>
</comment>
<dbReference type="PANTHER" id="PTHR36529:SF1">
    <property type="entry name" value="GLYCOSYLTRANSFERASE"/>
    <property type="match status" value="1"/>
</dbReference>
<accession>A0A072ZR29</accession>
<dbReference type="Proteomes" id="UP000253594">
    <property type="component" value="Unassembled WGS sequence"/>
</dbReference>
<evidence type="ECO:0000313" key="4">
    <source>
        <dbReference type="EMBL" id="RPM05424.1"/>
    </source>
</evidence>
<evidence type="ECO:0000313" key="1">
    <source>
        <dbReference type="EMBL" id="MZZ11273.1"/>
    </source>
</evidence>
<organism evidence="3 6">
    <name type="scientific">Pseudomonas aeruginosa</name>
    <dbReference type="NCBI Taxonomy" id="287"/>
    <lineage>
        <taxon>Bacteria</taxon>
        <taxon>Pseudomonadati</taxon>
        <taxon>Pseudomonadota</taxon>
        <taxon>Gammaproteobacteria</taxon>
        <taxon>Pseudomonadales</taxon>
        <taxon>Pseudomonadaceae</taxon>
        <taxon>Pseudomonas</taxon>
    </lineage>
</organism>
<dbReference type="EMBL" id="NFFZ01000012">
    <property type="protein sequence ID" value="OTI58860.1"/>
    <property type="molecule type" value="Genomic_DNA"/>
</dbReference>
<protein>
    <submittedName>
        <fullName evidence="3">DUF2064 domain-containing protein</fullName>
    </submittedName>
</protein>
<dbReference type="Pfam" id="PF09837">
    <property type="entry name" value="DUF2064"/>
    <property type="match status" value="1"/>
</dbReference>
<dbReference type="EMBL" id="WXZT01000001">
    <property type="protein sequence ID" value="MZZ11273.1"/>
    <property type="molecule type" value="Genomic_DNA"/>
</dbReference>
<reference evidence="1" key="5">
    <citation type="submission" date="2020-01" db="EMBL/GenBank/DDBJ databases">
        <title>Bacteria Cultured from War Wounds Associated with the Conflict in Eastern Ukraine.</title>
        <authorList>
            <person name="Snesrud E."/>
            <person name="Galac M.R."/>
            <person name="Mc Gann P."/>
            <person name="Valentine K."/>
            <person name="Viacheslav K."/>
        </authorList>
    </citation>
    <scope>NUCLEOTIDE SEQUENCE</scope>
    <source>
        <strain evidence="1">VNMU148</strain>
    </source>
</reference>
<evidence type="ECO:0000313" key="7">
    <source>
        <dbReference type="Proteomes" id="UP000284767"/>
    </source>
</evidence>
<dbReference type="SUPFAM" id="SSF53448">
    <property type="entry name" value="Nucleotide-diphospho-sugar transferases"/>
    <property type="match status" value="1"/>
</dbReference>
<evidence type="ECO:0000313" key="5">
    <source>
        <dbReference type="Proteomes" id="UP000194857"/>
    </source>
</evidence>